<evidence type="ECO:0000256" key="1">
    <source>
        <dbReference type="ARBA" id="ARBA00004651"/>
    </source>
</evidence>
<feature type="transmembrane region" description="Helical" evidence="9">
    <location>
        <begin position="222"/>
        <end position="240"/>
    </location>
</feature>
<evidence type="ECO:0000256" key="4">
    <source>
        <dbReference type="ARBA" id="ARBA00022692"/>
    </source>
</evidence>
<protein>
    <submittedName>
        <fullName evidence="10">Bestrophin family ion channel</fullName>
    </submittedName>
</protein>
<keyword evidence="7 9" id="KW-0472">Membrane</keyword>
<feature type="transmembrane region" description="Helical" evidence="9">
    <location>
        <begin position="12"/>
        <end position="36"/>
    </location>
</feature>
<accession>A0ABT4UIJ3</accession>
<evidence type="ECO:0000256" key="9">
    <source>
        <dbReference type="SAM" id="Phobius"/>
    </source>
</evidence>
<evidence type="ECO:0000256" key="2">
    <source>
        <dbReference type="ARBA" id="ARBA00022448"/>
    </source>
</evidence>
<keyword evidence="5 9" id="KW-1133">Transmembrane helix</keyword>
<reference evidence="10 11" key="1">
    <citation type="submission" date="2022-12" db="EMBL/GenBank/DDBJ databases">
        <title>Chitinophagaceae gen. sp. nov., a new member of the family Chitinophagaceae, isolated from soil in a chemical factory.</title>
        <authorList>
            <person name="Ke Z."/>
        </authorList>
    </citation>
    <scope>NUCLEOTIDE SEQUENCE [LARGE SCALE GENOMIC DNA]</scope>
    <source>
        <strain evidence="10 11">LY-5</strain>
    </source>
</reference>
<evidence type="ECO:0000256" key="6">
    <source>
        <dbReference type="ARBA" id="ARBA00023065"/>
    </source>
</evidence>
<evidence type="ECO:0000256" key="5">
    <source>
        <dbReference type="ARBA" id="ARBA00022989"/>
    </source>
</evidence>
<comment type="similarity">
    <text evidence="8">Belongs to the anion channel-forming bestrophin (TC 1.A.46) family.</text>
</comment>
<keyword evidence="2" id="KW-0813">Transport</keyword>
<dbReference type="EMBL" id="JAQGEF010000007">
    <property type="protein sequence ID" value="MDA3614665.1"/>
    <property type="molecule type" value="Genomic_DNA"/>
</dbReference>
<gene>
    <name evidence="10" type="ORF">O3P16_07585</name>
</gene>
<evidence type="ECO:0000256" key="8">
    <source>
        <dbReference type="ARBA" id="ARBA00034708"/>
    </source>
</evidence>
<organism evidence="10 11">
    <name type="scientific">Polluticaenibacter yanchengensis</name>
    <dbReference type="NCBI Taxonomy" id="3014562"/>
    <lineage>
        <taxon>Bacteria</taxon>
        <taxon>Pseudomonadati</taxon>
        <taxon>Bacteroidota</taxon>
        <taxon>Chitinophagia</taxon>
        <taxon>Chitinophagales</taxon>
        <taxon>Chitinophagaceae</taxon>
        <taxon>Polluticaenibacter</taxon>
    </lineage>
</organism>
<evidence type="ECO:0000313" key="10">
    <source>
        <dbReference type="EMBL" id="MDA3614665.1"/>
    </source>
</evidence>
<comment type="subcellular location">
    <subcellularLocation>
        <location evidence="1">Cell membrane</location>
        <topology evidence="1">Multi-pass membrane protein</topology>
    </subcellularLocation>
</comment>
<evidence type="ECO:0000256" key="3">
    <source>
        <dbReference type="ARBA" id="ARBA00022475"/>
    </source>
</evidence>
<evidence type="ECO:0000256" key="7">
    <source>
        <dbReference type="ARBA" id="ARBA00023136"/>
    </source>
</evidence>
<feature type="transmembrane region" description="Helical" evidence="9">
    <location>
        <begin position="42"/>
        <end position="62"/>
    </location>
</feature>
<dbReference type="Pfam" id="PF25539">
    <property type="entry name" value="Bestrophin_2"/>
    <property type="match status" value="1"/>
</dbReference>
<keyword evidence="6" id="KW-0406">Ion transport</keyword>
<keyword evidence="11" id="KW-1185">Reference proteome</keyword>
<keyword evidence="4 9" id="KW-0812">Transmembrane</keyword>
<dbReference type="RefSeq" id="WP_407030991.1">
    <property type="nucleotide sequence ID" value="NZ_JAQGEF010000007.1"/>
</dbReference>
<dbReference type="InterPro" id="IPR044669">
    <property type="entry name" value="YneE/VCCN1/2-like"/>
</dbReference>
<sequence length="294" mass="34055">MLLKGKIYFIRLIRIVFIDLIFISVISVIAGFLAYGQYYENLHVPLALIAIVGTALSLLLAFRTSQSYDRWWEARIVWGAIVNDSRTLIRQVQLYLDETEKDAVHQFARRQIIWNFALSESLRKQPFSDRVQQYLIEHQIKDNNVPNGILSEHYKQLKTYKSGQLSDYNMVQIEGTLLKLCDSMGRCERIKNTIFPVSYSKMIHFIIYLFAVMLPFSLDNTYPVLKTFITAIIPILFIAIERTSILMQDPFENSPMDTPMTTLSRTIEVNLLQQIGEEAPPPVPAVPNDYYYIL</sequence>
<dbReference type="Proteomes" id="UP001210231">
    <property type="component" value="Unassembled WGS sequence"/>
</dbReference>
<comment type="caution">
    <text evidence="10">The sequence shown here is derived from an EMBL/GenBank/DDBJ whole genome shotgun (WGS) entry which is preliminary data.</text>
</comment>
<dbReference type="PANTHER" id="PTHR33281:SF19">
    <property type="entry name" value="VOLTAGE-DEPENDENT ANION CHANNEL-FORMING PROTEIN YNEE"/>
    <property type="match status" value="1"/>
</dbReference>
<evidence type="ECO:0000313" key="11">
    <source>
        <dbReference type="Proteomes" id="UP001210231"/>
    </source>
</evidence>
<feature type="transmembrane region" description="Helical" evidence="9">
    <location>
        <begin position="194"/>
        <end position="216"/>
    </location>
</feature>
<name>A0ABT4UIJ3_9BACT</name>
<proteinExistence type="inferred from homology"/>
<keyword evidence="3" id="KW-1003">Cell membrane</keyword>
<dbReference type="PANTHER" id="PTHR33281">
    <property type="entry name" value="UPF0187 PROTEIN YNEE"/>
    <property type="match status" value="1"/>
</dbReference>